<sequence length="440" mass="50360">MIEVITPSSNYYDDARQEWNKSIDKYPTAIAYCKTFDDVKKAVLFARKNRFKLRIRSGGNNYEGFSIDDGLFIIDISNLNRININYENNTFTAEGGALLGQLYNFLGSNGYPFPGGSSPTVGIAALTLGGGWGYSSRYLGLSCDSLVEVKLVNYEGSLLTANKDTNSDLFWALKGCGGGNFGIVVSLTFNLPPKVDLVTTFNIYYSNINKDNQIKFLDTWQHWITNSPDKINMKSSIANSAYDGYYIYCTGLLYGTPNELMDILSPFMNIEGCNLTYENVSFLQSTEIIGSFYNQYERFTSYSRFVSREYSYDEISKLVDIINEQRPEGSQTTLLNLYGLGGKVSKIDKSDTAFYYRNSNYIIAIESDFEDNEYKAENTKWIEEKSRFIYNITDGSYINFPYYPLDNYLYEYYGDNSIYLQRINKKYDPFNTFDFQQGIR</sequence>
<evidence type="ECO:0000256" key="2">
    <source>
        <dbReference type="ARBA" id="ARBA00005466"/>
    </source>
</evidence>
<dbReference type="InterPro" id="IPR036318">
    <property type="entry name" value="FAD-bd_PCMH-like_sf"/>
</dbReference>
<dbReference type="Proteomes" id="UP000095594">
    <property type="component" value="Unassembled WGS sequence"/>
</dbReference>
<comment type="similarity">
    <text evidence="2">Belongs to the oxygen-dependent FAD-linked oxidoreductase family.</text>
</comment>
<gene>
    <name evidence="7" type="primary">yvdP_2</name>
    <name evidence="7" type="ORF">ERS852471_02322</name>
</gene>
<proteinExistence type="inferred from homology"/>
<dbReference type="InterPro" id="IPR016166">
    <property type="entry name" value="FAD-bd_PCMH"/>
</dbReference>
<dbReference type="PANTHER" id="PTHR42973:SF39">
    <property type="entry name" value="FAD-BINDING PCMH-TYPE DOMAIN-CONTAINING PROTEIN"/>
    <property type="match status" value="1"/>
</dbReference>
<keyword evidence="5 7" id="KW-0560">Oxidoreductase</keyword>
<dbReference type="InterPro" id="IPR006094">
    <property type="entry name" value="Oxid_FAD_bind_N"/>
</dbReference>
<dbReference type="GO" id="GO:0016491">
    <property type="term" value="F:oxidoreductase activity"/>
    <property type="evidence" value="ECO:0007669"/>
    <property type="project" value="UniProtKB-KW"/>
</dbReference>
<name>A0A174I1U4_9CLOT</name>
<evidence type="ECO:0000256" key="1">
    <source>
        <dbReference type="ARBA" id="ARBA00001974"/>
    </source>
</evidence>
<dbReference type="InterPro" id="IPR050416">
    <property type="entry name" value="FAD-linked_Oxidoreductase"/>
</dbReference>
<dbReference type="Pfam" id="PF01565">
    <property type="entry name" value="FAD_binding_4"/>
    <property type="match status" value="1"/>
</dbReference>
<dbReference type="SUPFAM" id="SSF56176">
    <property type="entry name" value="FAD-binding/transporter-associated domain-like"/>
    <property type="match status" value="1"/>
</dbReference>
<evidence type="ECO:0000313" key="7">
    <source>
        <dbReference type="EMBL" id="CUO79547.1"/>
    </source>
</evidence>
<dbReference type="EC" id="1.21.-.-" evidence="7"/>
<protein>
    <submittedName>
        <fullName evidence="7">Oxidoreductase, FAD-binding</fullName>
        <ecNumber evidence="7">1.21.-.-</ecNumber>
    </submittedName>
</protein>
<dbReference type="OrthoDB" id="545125at2"/>
<evidence type="ECO:0000256" key="3">
    <source>
        <dbReference type="ARBA" id="ARBA00022630"/>
    </source>
</evidence>
<dbReference type="EMBL" id="CYZX01000016">
    <property type="protein sequence ID" value="CUO79547.1"/>
    <property type="molecule type" value="Genomic_DNA"/>
</dbReference>
<dbReference type="Gene3D" id="3.30.465.10">
    <property type="match status" value="1"/>
</dbReference>
<accession>A0A174I1U4</accession>
<dbReference type="AlphaFoldDB" id="A0A174I1U4"/>
<dbReference type="GO" id="GO:0071949">
    <property type="term" value="F:FAD binding"/>
    <property type="evidence" value="ECO:0007669"/>
    <property type="project" value="InterPro"/>
</dbReference>
<dbReference type="PROSITE" id="PS51387">
    <property type="entry name" value="FAD_PCMH"/>
    <property type="match status" value="1"/>
</dbReference>
<organism evidence="7 8">
    <name type="scientific">Clostridium disporicum</name>
    <dbReference type="NCBI Taxonomy" id="84024"/>
    <lineage>
        <taxon>Bacteria</taxon>
        <taxon>Bacillati</taxon>
        <taxon>Bacillota</taxon>
        <taxon>Clostridia</taxon>
        <taxon>Eubacteriales</taxon>
        <taxon>Clostridiaceae</taxon>
        <taxon>Clostridium</taxon>
    </lineage>
</organism>
<evidence type="ECO:0000313" key="8">
    <source>
        <dbReference type="Proteomes" id="UP000095594"/>
    </source>
</evidence>
<evidence type="ECO:0000256" key="4">
    <source>
        <dbReference type="ARBA" id="ARBA00022827"/>
    </source>
</evidence>
<dbReference type="Pfam" id="PF08031">
    <property type="entry name" value="BBE"/>
    <property type="match status" value="1"/>
</dbReference>
<dbReference type="InterPro" id="IPR016169">
    <property type="entry name" value="FAD-bd_PCMH_sub2"/>
</dbReference>
<keyword evidence="3" id="KW-0285">Flavoprotein</keyword>
<feature type="domain" description="FAD-binding PCMH-type" evidence="6">
    <location>
        <begin position="23"/>
        <end position="194"/>
    </location>
</feature>
<keyword evidence="4" id="KW-0274">FAD</keyword>
<evidence type="ECO:0000256" key="5">
    <source>
        <dbReference type="ARBA" id="ARBA00023002"/>
    </source>
</evidence>
<dbReference type="Gene3D" id="3.40.462.20">
    <property type="match status" value="1"/>
</dbReference>
<dbReference type="PANTHER" id="PTHR42973">
    <property type="entry name" value="BINDING OXIDOREDUCTASE, PUTATIVE (AFU_ORTHOLOGUE AFUA_1G17690)-RELATED"/>
    <property type="match status" value="1"/>
</dbReference>
<dbReference type="RefSeq" id="WP_055266731.1">
    <property type="nucleotide sequence ID" value="NZ_CABIXQ010000016.1"/>
</dbReference>
<reference evidence="7 8" key="1">
    <citation type="submission" date="2015-09" db="EMBL/GenBank/DDBJ databases">
        <authorList>
            <consortium name="Pathogen Informatics"/>
        </authorList>
    </citation>
    <scope>NUCLEOTIDE SEQUENCE [LARGE SCALE GENOMIC DNA]</scope>
    <source>
        <strain evidence="7 8">2789STDY5834856</strain>
    </source>
</reference>
<dbReference type="InterPro" id="IPR012951">
    <property type="entry name" value="BBE"/>
</dbReference>
<comment type="cofactor">
    <cofactor evidence="1">
        <name>FAD</name>
        <dbReference type="ChEBI" id="CHEBI:57692"/>
    </cofactor>
</comment>
<evidence type="ECO:0000259" key="6">
    <source>
        <dbReference type="PROSITE" id="PS51387"/>
    </source>
</evidence>